<dbReference type="Proteomes" id="UP000027222">
    <property type="component" value="Unassembled WGS sequence"/>
</dbReference>
<keyword evidence="2" id="KW-1185">Reference proteome</keyword>
<dbReference type="OrthoDB" id="3056903at2759"/>
<dbReference type="EMBL" id="KL142417">
    <property type="protein sequence ID" value="KDR67076.1"/>
    <property type="molecule type" value="Genomic_DNA"/>
</dbReference>
<dbReference type="HOGENOM" id="CLU_877307_0_0_1"/>
<proteinExistence type="predicted"/>
<sequence length="317" mass="35943">MATTKVFPIQDWMLFNATSVKTEFLGVGKPKPKPKRAVAASVRKSKRQGRVTKGPLKLPVAQRLKAGKGALCRHGKYWYPVRLLQKQEGNTWLVRWWRGCKFGHQGPPQLDSSVPEESLVDELWQDQQARRAIQLGQWAQASELPEDDDILAYYWLQAPYPPEVDEILSPYRELFSYLIDLTFTGPDATSPDLDPFEIPAVNAVRKRLASSSRDLTSRFLGEGILDYGDISYLTHAQLLNWIHHNVPGAQDLTTRKILGRVTDAHAVTIYIAAAKEKELIAGCEDFPEDGTAEEKQNILWQEAWEYQCNHHLVQPKG</sequence>
<evidence type="ECO:0000313" key="1">
    <source>
        <dbReference type="EMBL" id="KDR67076.1"/>
    </source>
</evidence>
<dbReference type="AlphaFoldDB" id="A0A067S8D9"/>
<name>A0A067S8D9_GALM3</name>
<accession>A0A067S8D9</accession>
<organism evidence="1 2">
    <name type="scientific">Galerina marginata (strain CBS 339.88)</name>
    <dbReference type="NCBI Taxonomy" id="685588"/>
    <lineage>
        <taxon>Eukaryota</taxon>
        <taxon>Fungi</taxon>
        <taxon>Dikarya</taxon>
        <taxon>Basidiomycota</taxon>
        <taxon>Agaricomycotina</taxon>
        <taxon>Agaricomycetes</taxon>
        <taxon>Agaricomycetidae</taxon>
        <taxon>Agaricales</taxon>
        <taxon>Agaricineae</taxon>
        <taxon>Strophariaceae</taxon>
        <taxon>Galerina</taxon>
    </lineage>
</organism>
<reference evidence="2" key="1">
    <citation type="journal article" date="2014" name="Proc. Natl. Acad. Sci. U.S.A.">
        <title>Extensive sampling of basidiomycete genomes demonstrates inadequacy of the white-rot/brown-rot paradigm for wood decay fungi.</title>
        <authorList>
            <person name="Riley R."/>
            <person name="Salamov A.A."/>
            <person name="Brown D.W."/>
            <person name="Nagy L.G."/>
            <person name="Floudas D."/>
            <person name="Held B.W."/>
            <person name="Levasseur A."/>
            <person name="Lombard V."/>
            <person name="Morin E."/>
            <person name="Otillar R."/>
            <person name="Lindquist E.A."/>
            <person name="Sun H."/>
            <person name="LaButti K.M."/>
            <person name="Schmutz J."/>
            <person name="Jabbour D."/>
            <person name="Luo H."/>
            <person name="Baker S.E."/>
            <person name="Pisabarro A.G."/>
            <person name="Walton J.D."/>
            <person name="Blanchette R.A."/>
            <person name="Henrissat B."/>
            <person name="Martin F."/>
            <person name="Cullen D."/>
            <person name="Hibbett D.S."/>
            <person name="Grigoriev I.V."/>
        </authorList>
    </citation>
    <scope>NUCLEOTIDE SEQUENCE [LARGE SCALE GENOMIC DNA]</scope>
    <source>
        <strain evidence="2">CBS 339.88</strain>
    </source>
</reference>
<gene>
    <name evidence="1" type="ORF">GALMADRAFT_147307</name>
</gene>
<protein>
    <submittedName>
        <fullName evidence="1">Uncharacterized protein</fullName>
    </submittedName>
</protein>
<dbReference type="STRING" id="685588.A0A067S8D9"/>
<evidence type="ECO:0000313" key="2">
    <source>
        <dbReference type="Proteomes" id="UP000027222"/>
    </source>
</evidence>